<evidence type="ECO:0000313" key="6">
    <source>
        <dbReference type="Proteomes" id="UP000663829"/>
    </source>
</evidence>
<protein>
    <submittedName>
        <fullName evidence="3">Uncharacterized protein</fullName>
    </submittedName>
</protein>
<dbReference type="EMBL" id="CAJNOQ010005872">
    <property type="protein sequence ID" value="CAF1114608.1"/>
    <property type="molecule type" value="Genomic_DNA"/>
</dbReference>
<accession>A0A814Q4E6</accession>
<sequence>MNNNSHESFKIMHLSIVKLLAQQQSKKENLHRNLLLLQTLQKAKHTLFERLLFDVKTNFIETLNQQQPHPSTTPFIIPIEENHHQQQQQQQQQRRTSPRRIHHRHPQQQLTSKNIELLKHLASKTLEHGYQIRINGANIEELENSFQQQQQSTINENESMLTTVNQEEQTTVESTNLHSRLMSLIKIPSIQVKLRQLLLSASEDNQEKNKSLRALRTFLLQNLEMTEMEHEQEEDEMSVDVNNNNQTRKRNYSDDTQGHQRQTGSKRLCLHHNHHHHHQFQMAI</sequence>
<feature type="compositionally biased region" description="Basic residues" evidence="1">
    <location>
        <begin position="96"/>
        <end position="106"/>
    </location>
</feature>
<evidence type="ECO:0000256" key="1">
    <source>
        <dbReference type="SAM" id="MobiDB-lite"/>
    </source>
</evidence>
<feature type="region of interest" description="Disordered" evidence="1">
    <location>
        <begin position="228"/>
        <end position="262"/>
    </location>
</feature>
<comment type="caution">
    <text evidence="3">The sequence shown here is derived from an EMBL/GenBank/DDBJ whole genome shotgun (WGS) entry which is preliminary data.</text>
</comment>
<dbReference type="AlphaFoldDB" id="A0A814Q4E6"/>
<proteinExistence type="predicted"/>
<dbReference type="Proteomes" id="UP000677228">
    <property type="component" value="Unassembled WGS sequence"/>
</dbReference>
<evidence type="ECO:0000313" key="5">
    <source>
        <dbReference type="EMBL" id="CAF3878665.1"/>
    </source>
</evidence>
<dbReference type="EMBL" id="CAJOBC010005872">
    <property type="protein sequence ID" value="CAF3878665.1"/>
    <property type="molecule type" value="Genomic_DNA"/>
</dbReference>
<evidence type="ECO:0000313" key="2">
    <source>
        <dbReference type="EMBL" id="CAF0825692.1"/>
    </source>
</evidence>
<evidence type="ECO:0000313" key="4">
    <source>
        <dbReference type="EMBL" id="CAF3610206.1"/>
    </source>
</evidence>
<dbReference type="EMBL" id="CAJOBA010001702">
    <property type="protein sequence ID" value="CAF3610206.1"/>
    <property type="molecule type" value="Genomic_DNA"/>
</dbReference>
<gene>
    <name evidence="3" type="ORF">GPM918_LOCUS19396</name>
    <name evidence="2" type="ORF">OVA965_LOCUS5883</name>
    <name evidence="5" type="ORF">SRO942_LOCUS19393</name>
    <name evidence="4" type="ORF">TMI583_LOCUS5882</name>
</gene>
<evidence type="ECO:0000313" key="3">
    <source>
        <dbReference type="EMBL" id="CAF1114608.1"/>
    </source>
</evidence>
<dbReference type="Proteomes" id="UP000663829">
    <property type="component" value="Unassembled WGS sequence"/>
</dbReference>
<organism evidence="3 6">
    <name type="scientific">Didymodactylos carnosus</name>
    <dbReference type="NCBI Taxonomy" id="1234261"/>
    <lineage>
        <taxon>Eukaryota</taxon>
        <taxon>Metazoa</taxon>
        <taxon>Spiralia</taxon>
        <taxon>Gnathifera</taxon>
        <taxon>Rotifera</taxon>
        <taxon>Eurotatoria</taxon>
        <taxon>Bdelloidea</taxon>
        <taxon>Philodinida</taxon>
        <taxon>Philodinidae</taxon>
        <taxon>Didymodactylos</taxon>
    </lineage>
</organism>
<name>A0A814Q4E6_9BILA</name>
<keyword evidence="6" id="KW-1185">Reference proteome</keyword>
<dbReference type="EMBL" id="CAJNOK010001701">
    <property type="protein sequence ID" value="CAF0825692.1"/>
    <property type="molecule type" value="Genomic_DNA"/>
</dbReference>
<dbReference type="Proteomes" id="UP000681722">
    <property type="component" value="Unassembled WGS sequence"/>
</dbReference>
<dbReference type="Proteomes" id="UP000682733">
    <property type="component" value="Unassembled WGS sequence"/>
</dbReference>
<feature type="region of interest" description="Disordered" evidence="1">
    <location>
        <begin position="82"/>
        <end position="109"/>
    </location>
</feature>
<reference evidence="3" key="1">
    <citation type="submission" date="2021-02" db="EMBL/GenBank/DDBJ databases">
        <authorList>
            <person name="Nowell W R."/>
        </authorList>
    </citation>
    <scope>NUCLEOTIDE SEQUENCE</scope>
</reference>